<dbReference type="SUPFAM" id="SSF55166">
    <property type="entry name" value="Hedgehog/DD-peptidase"/>
    <property type="match status" value="1"/>
</dbReference>
<evidence type="ECO:0000256" key="3">
    <source>
        <dbReference type="ARBA" id="ARBA00022723"/>
    </source>
</evidence>
<name>A0A1M6D5P8_9FIRM</name>
<protein>
    <recommendedName>
        <fullName evidence="9 10">D-alanyl-D-alanine dipeptidase</fullName>
        <shortName evidence="9 10">D-Ala-D-Ala dipeptidase</shortName>
        <ecNumber evidence="9 10">3.4.13.22</ecNumber>
    </recommendedName>
</protein>
<comment type="cofactor">
    <cofactor evidence="9">
        <name>Zn(2+)</name>
        <dbReference type="ChEBI" id="CHEBI:29105"/>
    </cofactor>
    <text evidence="9">Binds 1 zinc ion per subunit.</text>
</comment>
<dbReference type="PANTHER" id="PTHR43126">
    <property type="entry name" value="D-ALANYL-D-ALANINE DIPEPTIDASE"/>
    <property type="match status" value="1"/>
</dbReference>
<keyword evidence="4 9" id="KW-0378">Hydrolase</keyword>
<feature type="binding site" evidence="9">
    <location>
        <position position="253"/>
    </location>
    <ligand>
        <name>Zn(2+)</name>
        <dbReference type="ChEBI" id="CHEBI:29105"/>
        <note>catalytic</note>
    </ligand>
</feature>
<evidence type="ECO:0000256" key="1">
    <source>
        <dbReference type="ARBA" id="ARBA00001362"/>
    </source>
</evidence>
<feature type="signal peptide" evidence="11">
    <location>
        <begin position="1"/>
        <end position="20"/>
    </location>
</feature>
<evidence type="ECO:0000313" key="12">
    <source>
        <dbReference type="EMBL" id="SHI68576.1"/>
    </source>
</evidence>
<dbReference type="Proteomes" id="UP000191240">
    <property type="component" value="Unassembled WGS sequence"/>
</dbReference>
<comment type="similarity">
    <text evidence="9 10">Belongs to the peptidase M15D family.</text>
</comment>
<dbReference type="InterPro" id="IPR009045">
    <property type="entry name" value="Zn_M74/Hedgehog-like"/>
</dbReference>
<evidence type="ECO:0000313" key="13">
    <source>
        <dbReference type="Proteomes" id="UP000191240"/>
    </source>
</evidence>
<dbReference type="Pfam" id="PF01427">
    <property type="entry name" value="Peptidase_M15"/>
    <property type="match status" value="2"/>
</dbReference>
<reference evidence="12 13" key="1">
    <citation type="submission" date="2016-11" db="EMBL/GenBank/DDBJ databases">
        <authorList>
            <person name="Jaros S."/>
            <person name="Januszkiewicz K."/>
            <person name="Wedrychowicz H."/>
        </authorList>
    </citation>
    <scope>NUCLEOTIDE SEQUENCE [LARGE SCALE GENOMIC DNA]</scope>
    <source>
        <strain evidence="12 13">DSM 3074</strain>
    </source>
</reference>
<feature type="site" description="Transition state stabilizer" evidence="9">
    <location>
        <position position="119"/>
    </location>
</feature>
<evidence type="ECO:0000256" key="4">
    <source>
        <dbReference type="ARBA" id="ARBA00022801"/>
    </source>
</evidence>
<dbReference type="GO" id="GO:0006508">
    <property type="term" value="P:proteolysis"/>
    <property type="evidence" value="ECO:0007669"/>
    <property type="project" value="UniProtKB-KW"/>
</dbReference>
<comment type="catalytic activity">
    <reaction evidence="1 9 10">
        <text>D-alanyl-D-alanine + H2O = 2 D-alanine</text>
        <dbReference type="Rhea" id="RHEA:20661"/>
        <dbReference type="ChEBI" id="CHEBI:15377"/>
        <dbReference type="ChEBI" id="CHEBI:57416"/>
        <dbReference type="ChEBI" id="CHEBI:57822"/>
        <dbReference type="EC" id="3.4.13.22"/>
    </reaction>
</comment>
<keyword evidence="3 9" id="KW-0479">Metal-binding</keyword>
<dbReference type="AlphaFoldDB" id="A0A1M6D5P8"/>
<dbReference type="PIRSF" id="PIRSF026671">
    <property type="entry name" value="AA_dipeptidase"/>
    <property type="match status" value="1"/>
</dbReference>
<keyword evidence="2 9" id="KW-0645">Protease</keyword>
<dbReference type="OrthoDB" id="9801430at2"/>
<keyword evidence="8 10" id="KW-0961">Cell wall biogenesis/degradation</keyword>
<evidence type="ECO:0000256" key="11">
    <source>
        <dbReference type="SAM" id="SignalP"/>
    </source>
</evidence>
<dbReference type="EMBL" id="FQYW01000010">
    <property type="protein sequence ID" value="SHI68576.1"/>
    <property type="molecule type" value="Genomic_DNA"/>
</dbReference>
<comment type="function">
    <text evidence="9 10">Catalyzes hydrolysis of the D-alanyl-D-alanine dipeptide.</text>
</comment>
<dbReference type="GO" id="GO:0071555">
    <property type="term" value="P:cell wall organization"/>
    <property type="evidence" value="ECO:0007669"/>
    <property type="project" value="UniProtKB-KW"/>
</dbReference>
<feature type="binding site" evidence="9">
    <location>
        <position position="164"/>
    </location>
    <ligand>
        <name>Zn(2+)</name>
        <dbReference type="ChEBI" id="CHEBI:29105"/>
        <note>catalytic</note>
    </ligand>
</feature>
<dbReference type="EC" id="3.4.13.22" evidence="9 10"/>
<sequence length="275" mass="31254">MNKKLLGLVGGMLLASSVFMPVHGHAAFFADKADNSAIVNQAKSVDVNDPTGFVVLSDVVPDIIQEVRYFSTYNFVGDRINGYTQPSILMSREAAEALKEVSDDVKKKGYRLKVYDAYRPQRAVDNFVAWAEDLGDKRMKDYFYPEVDKTRLFADGYIDAKSGHSRGSAIDLTLFDMNTGKEVDMGGTFDHFGLESHPTWCGDPDTGKYTGKFEGKSVPKNGKITEKQFKNRMILREAMMKHGFEPIDTEWWHFFLKNEPYPNTYFNFIIDDMKK</sequence>
<evidence type="ECO:0000256" key="2">
    <source>
        <dbReference type="ARBA" id="ARBA00022670"/>
    </source>
</evidence>
<feature type="chain" id="PRO_5039229613" description="D-alanyl-D-alanine dipeptidase" evidence="11">
    <location>
        <begin position="21"/>
        <end position="275"/>
    </location>
</feature>
<evidence type="ECO:0000256" key="9">
    <source>
        <dbReference type="HAMAP-Rule" id="MF_01924"/>
    </source>
</evidence>
<dbReference type="RefSeq" id="WP_080325741.1">
    <property type="nucleotide sequence ID" value="NZ_FQYW01000010.1"/>
</dbReference>
<evidence type="ECO:0000256" key="6">
    <source>
        <dbReference type="ARBA" id="ARBA00022997"/>
    </source>
</evidence>
<proteinExistence type="inferred from homology"/>
<dbReference type="CDD" id="cd14817">
    <property type="entry name" value="D-Ala-D-Ala_dipeptidase_VanX"/>
    <property type="match status" value="1"/>
</dbReference>
<keyword evidence="6 9" id="KW-0224">Dipeptidase</keyword>
<keyword evidence="5 9" id="KW-0862">Zinc</keyword>
<dbReference type="HAMAP" id="MF_01924">
    <property type="entry name" value="A_A_dipeptidase"/>
    <property type="match status" value="1"/>
</dbReference>
<evidence type="ECO:0000256" key="10">
    <source>
        <dbReference type="PIRNR" id="PIRNR026671"/>
    </source>
</evidence>
<feature type="binding site" evidence="9">
    <location>
        <position position="171"/>
    </location>
    <ligand>
        <name>Zn(2+)</name>
        <dbReference type="ChEBI" id="CHEBI:29105"/>
        <note>catalytic</note>
    </ligand>
</feature>
<feature type="active site" description="Proton donor/acceptor" evidence="9">
    <location>
        <position position="250"/>
    </location>
</feature>
<keyword evidence="11" id="KW-0732">Signal</keyword>
<evidence type="ECO:0000256" key="5">
    <source>
        <dbReference type="ARBA" id="ARBA00022833"/>
    </source>
</evidence>
<organism evidence="12 13">
    <name type="scientific">Anaerovibrio lipolyticus DSM 3074</name>
    <dbReference type="NCBI Taxonomy" id="1120997"/>
    <lineage>
        <taxon>Bacteria</taxon>
        <taxon>Bacillati</taxon>
        <taxon>Bacillota</taxon>
        <taxon>Negativicutes</taxon>
        <taxon>Selenomonadales</taxon>
        <taxon>Selenomonadaceae</taxon>
        <taxon>Anaerovibrio</taxon>
    </lineage>
</organism>
<dbReference type="InterPro" id="IPR000755">
    <property type="entry name" value="A_A_dipeptidase"/>
</dbReference>
<dbReference type="Gene3D" id="3.30.1380.10">
    <property type="match status" value="1"/>
</dbReference>
<dbReference type="GO" id="GO:0008270">
    <property type="term" value="F:zinc ion binding"/>
    <property type="evidence" value="ECO:0007669"/>
    <property type="project" value="UniProtKB-UniRule"/>
</dbReference>
<keyword evidence="7 9" id="KW-0482">Metalloprotease</keyword>
<dbReference type="PANTHER" id="PTHR43126:SF1">
    <property type="entry name" value="D-ALANYL-D-ALANINE DIPEPTIDASE"/>
    <property type="match status" value="1"/>
</dbReference>
<evidence type="ECO:0000256" key="7">
    <source>
        <dbReference type="ARBA" id="ARBA00023049"/>
    </source>
</evidence>
<gene>
    <name evidence="12" type="ORF">SAMN02745671_01336</name>
</gene>
<accession>A0A1M6D5P8</accession>
<dbReference type="GO" id="GO:0160237">
    <property type="term" value="F:D-Ala-D-Ala dipeptidase activity"/>
    <property type="evidence" value="ECO:0007669"/>
    <property type="project" value="UniProtKB-EC"/>
</dbReference>
<dbReference type="GO" id="GO:0008237">
    <property type="term" value="F:metallopeptidase activity"/>
    <property type="evidence" value="ECO:0007669"/>
    <property type="project" value="UniProtKB-KW"/>
</dbReference>
<evidence type="ECO:0000256" key="8">
    <source>
        <dbReference type="ARBA" id="ARBA00023316"/>
    </source>
</evidence>